<evidence type="ECO:0000313" key="1">
    <source>
        <dbReference type="EMBL" id="KAG7641100.1"/>
    </source>
</evidence>
<evidence type="ECO:0000313" key="2">
    <source>
        <dbReference type="Proteomes" id="UP000694251"/>
    </source>
</evidence>
<organism evidence="1 2">
    <name type="scientific">Arabidopsis suecica</name>
    <name type="common">Swedish thale-cress</name>
    <name type="synonym">Cardaminopsis suecica</name>
    <dbReference type="NCBI Taxonomy" id="45249"/>
    <lineage>
        <taxon>Eukaryota</taxon>
        <taxon>Viridiplantae</taxon>
        <taxon>Streptophyta</taxon>
        <taxon>Embryophyta</taxon>
        <taxon>Tracheophyta</taxon>
        <taxon>Spermatophyta</taxon>
        <taxon>Magnoliopsida</taxon>
        <taxon>eudicotyledons</taxon>
        <taxon>Gunneridae</taxon>
        <taxon>Pentapetalae</taxon>
        <taxon>rosids</taxon>
        <taxon>malvids</taxon>
        <taxon>Brassicales</taxon>
        <taxon>Brassicaceae</taxon>
        <taxon>Camelineae</taxon>
        <taxon>Arabidopsis</taxon>
    </lineage>
</organism>
<dbReference type="InterPro" id="IPR040338">
    <property type="entry name" value="At1g67623-like"/>
</dbReference>
<dbReference type="PANTHER" id="PTHR33784">
    <property type="entry name" value="OS05G0482100 PROTEIN"/>
    <property type="match status" value="1"/>
</dbReference>
<keyword evidence="2" id="KW-1185">Reference proteome</keyword>
<dbReference type="Proteomes" id="UP000694251">
    <property type="component" value="Chromosome 2"/>
</dbReference>
<protein>
    <submittedName>
        <fullName evidence="1">Uncharacterized protein</fullName>
    </submittedName>
</protein>
<gene>
    <name evidence="1" type="ORF">ISN44_As02g011500</name>
</gene>
<accession>A0A8T2G2V8</accession>
<dbReference type="AlphaFoldDB" id="A0A8T2G2V8"/>
<reference evidence="1 2" key="1">
    <citation type="submission" date="2020-12" db="EMBL/GenBank/DDBJ databases">
        <title>Concerted genomic and epigenomic changes stabilize Arabidopsis allopolyploids.</title>
        <authorList>
            <person name="Chen Z."/>
        </authorList>
    </citation>
    <scope>NUCLEOTIDE SEQUENCE [LARGE SCALE GENOMIC DNA]</scope>
    <source>
        <strain evidence="1">As9502</strain>
        <tissue evidence="1">Leaf</tissue>
    </source>
</reference>
<comment type="caution">
    <text evidence="1">The sequence shown here is derived from an EMBL/GenBank/DDBJ whole genome shotgun (WGS) entry which is preliminary data.</text>
</comment>
<sequence length="416" mass="46780">MDMLDLNIALDIASRVGSDSFADLAGMLATSRYYHFISCHPDVLKSVSLLPFHQNAARINLTSVYRPFFSRCLEAGNPTAIYLESLRLATTEGRIDEGFHMLRLLQWSDASICPPELFFTLSLFQIIIGHYDDAIATSDFFVDLVGSYAAADVLATSVFRNILQIGPLKIRSHSNTWQFDEFPDCIANGCAIDTRCCVSFVMPSPLQHSTHILQTNMAYIPKPILTDIVRRVGRSGFRYLGPFIAAGSFRQSIVFSSEVLSEVNLDDFVFNSRLGNLQSQCRPFLLQCLSKDNHTAQYVEGLRRLAQEPPSQDSLDMLGTTGPHLLYARFAFAIFLLCCGSVDQGFTVLETFLQKAGSFDIVEAQIRNMGTREVRPYARYMHFNRIPYCCLDHFTEIDVCSHCFGFTYACNIEQLC</sequence>
<name>A0A8T2G2V8_ARASU</name>
<dbReference type="EMBL" id="JAEFBJ010000002">
    <property type="protein sequence ID" value="KAG7641100.1"/>
    <property type="molecule type" value="Genomic_DNA"/>
</dbReference>
<dbReference type="PANTHER" id="PTHR33784:SF10">
    <property type="entry name" value="F-BOX PROTEIN"/>
    <property type="match status" value="1"/>
</dbReference>
<dbReference type="OrthoDB" id="10361579at2759"/>
<proteinExistence type="predicted"/>